<comment type="caution">
    <text evidence="4">The sequence shown here is derived from an EMBL/GenBank/DDBJ whole genome shotgun (WGS) entry which is preliminary data.</text>
</comment>
<dbReference type="InterPro" id="IPR009628">
    <property type="entry name" value="Phage_tape_measure_N"/>
</dbReference>
<gene>
    <name evidence="4" type="ORF">CAL26_09275</name>
</gene>
<dbReference type="PANTHER" id="PTHR34491:SF129">
    <property type="entry name" value="CHROMOSOME UNDETERMINED SCAFFOLD_47, WHOLE GENOME SHOTGUN SEQUENCE"/>
    <property type="match status" value="1"/>
</dbReference>
<proteinExistence type="predicted"/>
<dbReference type="OrthoDB" id="363355at2"/>
<evidence type="ECO:0000313" key="4">
    <source>
        <dbReference type="EMBL" id="OZI23622.1"/>
    </source>
</evidence>
<feature type="domain" description="Bacteriophage tail tape measure N-terminal" evidence="3">
    <location>
        <begin position="119"/>
        <end position="321"/>
    </location>
</feature>
<evidence type="ECO:0000256" key="2">
    <source>
        <dbReference type="SAM" id="MobiDB-lite"/>
    </source>
</evidence>
<reference evidence="4" key="1">
    <citation type="submission" date="2017-05" db="EMBL/GenBank/DDBJ databases">
        <title>Complete and WGS of Bordetella genogroups.</title>
        <authorList>
            <person name="Spilker T."/>
            <person name="Lipuma J."/>
        </authorList>
    </citation>
    <scope>NUCLEOTIDE SEQUENCE</scope>
    <source>
        <strain evidence="4">AU21707</strain>
    </source>
</reference>
<evidence type="ECO:0000259" key="3">
    <source>
        <dbReference type="Pfam" id="PF06791"/>
    </source>
</evidence>
<organism evidence="4 5">
    <name type="scientific">Bordetella genomosp. 9</name>
    <dbReference type="NCBI Taxonomy" id="1416803"/>
    <lineage>
        <taxon>Bacteria</taxon>
        <taxon>Pseudomonadati</taxon>
        <taxon>Pseudomonadota</taxon>
        <taxon>Betaproteobacteria</taxon>
        <taxon>Burkholderiales</taxon>
        <taxon>Alcaligenaceae</taxon>
        <taxon>Bordetella</taxon>
    </lineage>
</organism>
<keyword evidence="5" id="KW-1185">Reference proteome</keyword>
<dbReference type="PANTHER" id="PTHR34491">
    <property type="entry name" value="A-TYPE INCLUSION PROTEIN, PUTATIVE-RELATED"/>
    <property type="match status" value="1"/>
</dbReference>
<keyword evidence="1" id="KW-0175">Coiled coil</keyword>
<sequence length="1857" mass="194958">MSEVIAEGVVAVTGDASGLSATMAEVTQQTGKAKRSIEDLGRGASQSLTKAASDGDQASRKMERSTQSLISQIERQIAVTQAGAKGTAEYFQAIAKQRGVDPNQLKPYLDQLNSVTAAQGQAGMSAKALLAATRGLPAQFTDIAVSLQGGQRPLTVLLQQGGQLKDLFGGIAPTARALTGYIAGMVNPLTLVAGAAVALAVAYSQGASEAEQFNRTFIQTGALAGKTTGDLQQMARRIADVVGTQGQAAAVLDLFARSTKVGAENMEQFAQAAIRWEKVTGTAAEDTVKAFLDLGKDPLDAVLKLNEGMNFLTASTYEQIRSLERQGQSAQAAAVAQKAYADALNDRAPKLEQNLGVLERAWDRVKNVAKGAWDAMLDIGRPASLEDRISAQAGVVQNLGDKLLAQSSRGRPTGQLAAQLAAAQAEQDRLERQYYAEASAAAAGKSQQEELARATFRASYLDSDSRNSPSQQRVKAIQQEQQAFQKAIEGLREGTQEYQQVYEAHRTALDAINKKFEDKGTGPTVADTEAARLNARIGEEKALSTELAERGLQTSKLNEFERRAAEIGELLQGNLKGRVRASLEHTQALAAEAGALVRANTETKAFLESREKYLDGVRDGIAKITQEAQATEDQVATYGLSKAALEQLTIARLEERKAALQGFDGAQEEIDLINQEIDARERLVTAVRAKDVKDAQKKANADFVRDWEKTVDQYGDVFRQGFAGMLNNGKEGWKAFTTSLVTTFKTTVADVIYKMFLQPIVVNIAASVLGLTGTNALASGASALSSLAGSGSSGAAGLAGVGLNATNAFGLVRNAYGALTGGLTASLASGISSIGSAIGSTAAQQFALGMTGQGATLAAGVAGPTTAGSTAAGLGSSFAGAIPVVGWIAAGMLASRSLYKQGWDADNGTLSDFGKYNPVTGPSVWTDKILRSAGLGGELASMLSGSSTVARLFGMGPVKYGDTSLVGDFGSLGFSGYTSTPWKQKGGLFRSNKSGTQIGTLDDSFIDQVSTAFDQMKANAAAMAQVVGVSAKSLDTYSEQIRVTLGEDEEANQKLIEDAISSVGENLVRSLVPNIADFAKEGETASATLARLGTNLTAVNQSLKLLDLKLFDVSVTGAATATKLADAFGGIDAMTQATQQYYQQYYSEAERAKLSLASMNDQLKGLNIVLPNTMEEFRAMVSALDLTSDAGQAAYAALLTVAPEFAAVVEATARQGQEMAARILAAYTGRGGVVPAMDAAALSALVLADTLQQTSVVSGQISRLFLDLDAGLLDFQGSTANLDGSLSGAQQASADLGDQIALLQQGLGGTIIDFKSMGDALADVDADVFVATLNAAFQQLADRMKSLFDSIGNERMAVRQSARDILDPAPMSPAAIRQAIAGISTSLPSNAGLVQATAALNWAGAQSAGAVGQRNVAEQAYVSTERVYEANYAALNAAQKTKDDALARLQKLNWDIYAPKTVGYKKDNWEELDQARSIAQAQLPAAQQAYDNAIAAFISAQNTFASGPQAVDVGRLRDQYAQSVSAAASAQAAATEAARNARNEQLAYTDSLQQFALNATKSVATLSDLRNQTVKYYEAQKALASALSEGAAALRKTVKDYRVSQLDPEDQFAVMQSDFAQLYAKAAGSDGDALTGYADQLNSMLQPLLAAAGDAFSSDTQYQAFIATTLARAEAIAKRMDAVAPKGYEQESLGLLGQIDATLAALQSSALSGDQILTNAINAARDATVNGLRQVVNALIGAPVAAFATGGDHDGGLRLVGENGPELEVTGPSRIFNAQQTQSILAGGSDQAQLLAALRALLQEQQSLRDEVQGLRVEARAMASNTAKTTRQLERFEMEGMPVRTDADEPLHVEVQA</sequence>
<evidence type="ECO:0000313" key="5">
    <source>
        <dbReference type="Proteomes" id="UP000216857"/>
    </source>
</evidence>
<dbReference type="RefSeq" id="WP_094846592.1">
    <property type="nucleotide sequence ID" value="NZ_NEVJ01000002.1"/>
</dbReference>
<dbReference type="Pfam" id="PF06791">
    <property type="entry name" value="TMP_2"/>
    <property type="match status" value="1"/>
</dbReference>
<feature type="coiled-coil region" evidence="1">
    <location>
        <begin position="1791"/>
        <end position="1818"/>
    </location>
</feature>
<evidence type="ECO:0000256" key="1">
    <source>
        <dbReference type="SAM" id="Coils"/>
    </source>
</evidence>
<name>A0A261RG22_9BORD</name>
<accession>A0A261RG22</accession>
<dbReference type="Proteomes" id="UP000216857">
    <property type="component" value="Unassembled WGS sequence"/>
</dbReference>
<protein>
    <submittedName>
        <fullName evidence="4">Phage tail protein</fullName>
    </submittedName>
</protein>
<feature type="region of interest" description="Disordered" evidence="2">
    <location>
        <begin position="30"/>
        <end position="64"/>
    </location>
</feature>
<dbReference type="EMBL" id="NEVJ01000002">
    <property type="protein sequence ID" value="OZI23622.1"/>
    <property type="molecule type" value="Genomic_DNA"/>
</dbReference>